<name>A0A7C8M611_9PLEO</name>
<accession>A0A7C8M611</accession>
<evidence type="ECO:0000256" key="4">
    <source>
        <dbReference type="SAM" id="MobiDB-lite"/>
    </source>
</evidence>
<dbReference type="PROSITE" id="PS50088">
    <property type="entry name" value="ANK_REPEAT"/>
    <property type="match status" value="1"/>
</dbReference>
<dbReference type="Pfam" id="PF13637">
    <property type="entry name" value="Ank_4"/>
    <property type="match status" value="1"/>
</dbReference>
<reference evidence="5 6" key="1">
    <citation type="submission" date="2020-01" db="EMBL/GenBank/DDBJ databases">
        <authorList>
            <consortium name="DOE Joint Genome Institute"/>
            <person name="Haridas S."/>
            <person name="Albert R."/>
            <person name="Binder M."/>
            <person name="Bloem J."/>
            <person name="Labutti K."/>
            <person name="Salamov A."/>
            <person name="Andreopoulos B."/>
            <person name="Baker S.E."/>
            <person name="Barry K."/>
            <person name="Bills G."/>
            <person name="Bluhm B.H."/>
            <person name="Cannon C."/>
            <person name="Castanera R."/>
            <person name="Culley D.E."/>
            <person name="Daum C."/>
            <person name="Ezra D."/>
            <person name="Gonzalez J.B."/>
            <person name="Henrissat B."/>
            <person name="Kuo A."/>
            <person name="Liang C."/>
            <person name="Lipzen A."/>
            <person name="Lutzoni F."/>
            <person name="Magnuson J."/>
            <person name="Mondo S."/>
            <person name="Nolan M."/>
            <person name="Ohm R."/>
            <person name="Pangilinan J."/>
            <person name="Park H.-J.H."/>
            <person name="Ramirez L."/>
            <person name="Alfaro M."/>
            <person name="Sun H."/>
            <person name="Tritt A."/>
            <person name="Yoshinaga Y."/>
            <person name="Zwiers L.-H.L."/>
            <person name="Turgeon B.G."/>
            <person name="Goodwin S.B."/>
            <person name="Spatafora J.W."/>
            <person name="Crous P.W."/>
            <person name="Grigoriev I.V."/>
        </authorList>
    </citation>
    <scope>NUCLEOTIDE SEQUENCE [LARGE SCALE GENOMIC DNA]</scope>
    <source>
        <strain evidence="5 6">CBS 611.86</strain>
    </source>
</reference>
<dbReference type="Proteomes" id="UP000481861">
    <property type="component" value="Unassembled WGS sequence"/>
</dbReference>
<dbReference type="PROSITE" id="PS50297">
    <property type="entry name" value="ANK_REP_REGION"/>
    <property type="match status" value="1"/>
</dbReference>
<feature type="compositionally biased region" description="Polar residues" evidence="4">
    <location>
        <begin position="392"/>
        <end position="417"/>
    </location>
</feature>
<evidence type="ECO:0000313" key="5">
    <source>
        <dbReference type="EMBL" id="KAF2869519.1"/>
    </source>
</evidence>
<dbReference type="Pfam" id="PF12796">
    <property type="entry name" value="Ank_2"/>
    <property type="match status" value="1"/>
</dbReference>
<gene>
    <name evidence="5" type="ORF">BDV95DRAFT_609058</name>
</gene>
<keyword evidence="2 3" id="KW-0040">ANK repeat</keyword>
<evidence type="ECO:0000256" key="3">
    <source>
        <dbReference type="PROSITE-ProRule" id="PRU00023"/>
    </source>
</evidence>
<evidence type="ECO:0000313" key="6">
    <source>
        <dbReference type="Proteomes" id="UP000481861"/>
    </source>
</evidence>
<organism evidence="5 6">
    <name type="scientific">Massariosphaeria phaeospora</name>
    <dbReference type="NCBI Taxonomy" id="100035"/>
    <lineage>
        <taxon>Eukaryota</taxon>
        <taxon>Fungi</taxon>
        <taxon>Dikarya</taxon>
        <taxon>Ascomycota</taxon>
        <taxon>Pezizomycotina</taxon>
        <taxon>Dothideomycetes</taxon>
        <taxon>Pleosporomycetidae</taxon>
        <taxon>Pleosporales</taxon>
        <taxon>Pleosporales incertae sedis</taxon>
        <taxon>Massariosphaeria</taxon>
    </lineage>
</organism>
<dbReference type="InterPro" id="IPR002110">
    <property type="entry name" value="Ankyrin_rpt"/>
</dbReference>
<dbReference type="InterPro" id="IPR036770">
    <property type="entry name" value="Ankyrin_rpt-contain_sf"/>
</dbReference>
<dbReference type="PANTHER" id="PTHR24198">
    <property type="entry name" value="ANKYRIN REPEAT AND PROTEIN KINASE DOMAIN-CONTAINING PROTEIN"/>
    <property type="match status" value="1"/>
</dbReference>
<dbReference type="AlphaFoldDB" id="A0A7C8M611"/>
<proteinExistence type="predicted"/>
<keyword evidence="1" id="KW-0677">Repeat</keyword>
<dbReference type="SUPFAM" id="SSF48403">
    <property type="entry name" value="Ankyrin repeat"/>
    <property type="match status" value="1"/>
</dbReference>
<comment type="caution">
    <text evidence="5">The sequence shown here is derived from an EMBL/GenBank/DDBJ whole genome shotgun (WGS) entry which is preliminary data.</text>
</comment>
<evidence type="ECO:0000256" key="1">
    <source>
        <dbReference type="ARBA" id="ARBA00022737"/>
    </source>
</evidence>
<keyword evidence="6" id="KW-1185">Reference proteome</keyword>
<dbReference type="SMART" id="SM00248">
    <property type="entry name" value="ANK"/>
    <property type="match status" value="7"/>
</dbReference>
<evidence type="ECO:0000256" key="2">
    <source>
        <dbReference type="ARBA" id="ARBA00023043"/>
    </source>
</evidence>
<sequence>MKFARRLYSFQTPSWEQEYIDYEFLKGQLKSRLAEQEDAQSTISAILQRSEENVDTFLRQQHVIVVNSTTDLVDKFASSVPSFDARQLARCADELSRFIVRLDLFAKINQDIVCRLMARLTTGHGGSEATPKTSGTDSARLLYTRPWLLSLVQLNDILKKLGQITATDGGFYESDVAMERLQADSIGRVSLHYAAAYGRTDISKRILQRLGYTICLQPDAFGDTPLLLAVLSGHASIVQLFLSSFPQNEPHSLTNLSNKYIHLLALAIESGHTEVAETLIAAKLGLNVLGDRGQGPLYRAARRGYGNLVKLLLEASVDGDAADVGNQWTPLIVASVYGHTGPVEQLKAYEVDVNRLDRRGWSAVDHAAYRGYPKVVEVLQPTGSRIAKPSGTDGSRQSANETPPTITHDTSAHDSANNVDTGMSKLFVNLGSLNLHWKHKALDVQPYIDGLSPQVLPESDIVLEVRASGCKEEYSVQLPIIDDLSDSPWLFPLRLQIQ</sequence>
<feature type="repeat" description="ANK" evidence="3">
    <location>
        <begin position="292"/>
        <end position="324"/>
    </location>
</feature>
<dbReference type="OrthoDB" id="197419at2759"/>
<feature type="region of interest" description="Disordered" evidence="4">
    <location>
        <begin position="384"/>
        <end position="417"/>
    </location>
</feature>
<dbReference type="PANTHER" id="PTHR24198:SF165">
    <property type="entry name" value="ANKYRIN REPEAT-CONTAINING PROTEIN-RELATED"/>
    <property type="match status" value="1"/>
</dbReference>
<dbReference type="EMBL" id="JAADJZ010000016">
    <property type="protein sequence ID" value="KAF2869519.1"/>
    <property type="molecule type" value="Genomic_DNA"/>
</dbReference>
<dbReference type="Gene3D" id="1.25.40.20">
    <property type="entry name" value="Ankyrin repeat-containing domain"/>
    <property type="match status" value="1"/>
</dbReference>
<protein>
    <submittedName>
        <fullName evidence="5">Ankyrin repeat-containing domain protein</fullName>
    </submittedName>
</protein>